<feature type="transmembrane region" description="Helical" evidence="2">
    <location>
        <begin position="287"/>
        <end position="306"/>
    </location>
</feature>
<dbReference type="InterPro" id="IPR050277">
    <property type="entry name" value="Sodium:Solute_Symporter"/>
</dbReference>
<organism evidence="3 4">
    <name type="scientific">[Myrmecia] bisecta</name>
    <dbReference type="NCBI Taxonomy" id="41462"/>
    <lineage>
        <taxon>Eukaryota</taxon>
        <taxon>Viridiplantae</taxon>
        <taxon>Chlorophyta</taxon>
        <taxon>core chlorophytes</taxon>
        <taxon>Trebouxiophyceae</taxon>
        <taxon>Trebouxiales</taxon>
        <taxon>Trebouxiaceae</taxon>
        <taxon>Myrmecia</taxon>
    </lineage>
</organism>
<feature type="region of interest" description="Disordered" evidence="1">
    <location>
        <begin position="444"/>
        <end position="469"/>
    </location>
</feature>
<evidence type="ECO:0000313" key="4">
    <source>
        <dbReference type="Proteomes" id="UP001489004"/>
    </source>
</evidence>
<dbReference type="AlphaFoldDB" id="A0AAW1PTR6"/>
<dbReference type="PANTHER" id="PTHR48086">
    <property type="entry name" value="SODIUM/PROLINE SYMPORTER-RELATED"/>
    <property type="match status" value="1"/>
</dbReference>
<feature type="transmembrane region" description="Helical" evidence="2">
    <location>
        <begin position="191"/>
        <end position="218"/>
    </location>
</feature>
<sequence>MATGLVYAAYISASVVAALFGLCAILFSRWREHKQGGPDSTEFFLTARKSVGALWIGWSFYAAALGSWALFSVPSYAYLSGILGLVITRIPVVLINGIIAMAYTAYGGLYVSIVTDQAQAVLSVILLAVLFIFVAVTFRQPLPHPLPSYLGPSNYSGLSSIAVMPISLASSTVFSEAMWQRCWASKTDRKLIIGATGGFFVTTVVVFLYGFGGFLAAWSGLFVPVDANDYGNTILFSLLDGVKGGRVDWVICIVAVLAATMSLAAVDSLQNAIVDNISGVLLRRYSVWWSRALVVILNIPPIIVSLQSYNIISLFLIANLVTTTSTLPLLAGLLRGYWARRIVTSFSMLSGCALGLTSLFVWAKCSQKETELTYSAALHRTFFEAYDYPPFLLALGFSVVGLLLGALLENALGMLTSRTWPEQEPSMARKDDFVLYSGRPKADREQELKGFQPPQGKAVPDAKAVPLAS</sequence>
<keyword evidence="2" id="KW-0812">Transmembrane</keyword>
<accession>A0AAW1PTR6</accession>
<reference evidence="3 4" key="1">
    <citation type="journal article" date="2024" name="Nat. Commun.">
        <title>Phylogenomics reveals the evolutionary origins of lichenization in chlorophyte algae.</title>
        <authorList>
            <person name="Puginier C."/>
            <person name="Libourel C."/>
            <person name="Otte J."/>
            <person name="Skaloud P."/>
            <person name="Haon M."/>
            <person name="Grisel S."/>
            <person name="Petersen M."/>
            <person name="Berrin J.G."/>
            <person name="Delaux P.M."/>
            <person name="Dal Grande F."/>
            <person name="Keller J."/>
        </authorList>
    </citation>
    <scope>NUCLEOTIDE SEQUENCE [LARGE SCALE GENOMIC DNA]</scope>
    <source>
        <strain evidence="3 4">SAG 2043</strain>
    </source>
</reference>
<evidence type="ECO:0000256" key="2">
    <source>
        <dbReference type="SAM" id="Phobius"/>
    </source>
</evidence>
<dbReference type="Proteomes" id="UP001489004">
    <property type="component" value="Unassembled WGS sequence"/>
</dbReference>
<protein>
    <recommendedName>
        <fullName evidence="5">Urea transporter</fullName>
    </recommendedName>
</protein>
<name>A0AAW1PTR6_9CHLO</name>
<dbReference type="InterPro" id="IPR038377">
    <property type="entry name" value="Na/Glc_symporter_sf"/>
</dbReference>
<feature type="transmembrane region" description="Helical" evidence="2">
    <location>
        <begin position="346"/>
        <end position="363"/>
    </location>
</feature>
<dbReference type="GO" id="GO:0005886">
    <property type="term" value="C:plasma membrane"/>
    <property type="evidence" value="ECO:0007669"/>
    <property type="project" value="TreeGrafter"/>
</dbReference>
<feature type="transmembrane region" description="Helical" evidence="2">
    <location>
        <begin position="388"/>
        <end position="408"/>
    </location>
</feature>
<evidence type="ECO:0008006" key="5">
    <source>
        <dbReference type="Google" id="ProtNLM"/>
    </source>
</evidence>
<feature type="transmembrane region" description="Helical" evidence="2">
    <location>
        <begin position="312"/>
        <end position="334"/>
    </location>
</feature>
<feature type="transmembrane region" description="Helical" evidence="2">
    <location>
        <begin position="247"/>
        <end position="266"/>
    </location>
</feature>
<dbReference type="Gene3D" id="1.20.1730.10">
    <property type="entry name" value="Sodium/glucose cotransporter"/>
    <property type="match status" value="1"/>
</dbReference>
<dbReference type="PANTHER" id="PTHR48086:SF10">
    <property type="entry name" value="AGR155CP"/>
    <property type="match status" value="1"/>
</dbReference>
<proteinExistence type="predicted"/>
<feature type="transmembrane region" description="Helical" evidence="2">
    <location>
        <begin position="51"/>
        <end position="71"/>
    </location>
</feature>
<evidence type="ECO:0000256" key="1">
    <source>
        <dbReference type="SAM" id="MobiDB-lite"/>
    </source>
</evidence>
<feature type="transmembrane region" description="Helical" evidence="2">
    <location>
        <begin position="77"/>
        <end position="106"/>
    </location>
</feature>
<evidence type="ECO:0000313" key="3">
    <source>
        <dbReference type="EMBL" id="KAK9811347.1"/>
    </source>
</evidence>
<feature type="transmembrane region" description="Helical" evidence="2">
    <location>
        <begin position="158"/>
        <end position="179"/>
    </location>
</feature>
<keyword evidence="2" id="KW-0472">Membrane</keyword>
<dbReference type="EMBL" id="JALJOR010000009">
    <property type="protein sequence ID" value="KAK9811347.1"/>
    <property type="molecule type" value="Genomic_DNA"/>
</dbReference>
<feature type="transmembrane region" description="Helical" evidence="2">
    <location>
        <begin position="118"/>
        <end position="138"/>
    </location>
</feature>
<feature type="transmembrane region" description="Helical" evidence="2">
    <location>
        <begin position="6"/>
        <end position="30"/>
    </location>
</feature>
<keyword evidence="2" id="KW-1133">Transmembrane helix</keyword>
<comment type="caution">
    <text evidence="3">The sequence shown here is derived from an EMBL/GenBank/DDBJ whole genome shotgun (WGS) entry which is preliminary data.</text>
</comment>
<gene>
    <name evidence="3" type="ORF">WJX72_002216</name>
</gene>
<dbReference type="GO" id="GO:0015606">
    <property type="term" value="F:spermidine transmembrane transporter activity"/>
    <property type="evidence" value="ECO:0007669"/>
    <property type="project" value="TreeGrafter"/>
</dbReference>
<keyword evidence="4" id="KW-1185">Reference proteome</keyword>